<dbReference type="CDD" id="cd00118">
    <property type="entry name" value="LysM"/>
    <property type="match status" value="1"/>
</dbReference>
<evidence type="ECO:0000313" key="4">
    <source>
        <dbReference type="EMBL" id="MFH7596044.1"/>
    </source>
</evidence>
<dbReference type="Gene3D" id="3.10.350.10">
    <property type="entry name" value="LysM domain"/>
    <property type="match status" value="1"/>
</dbReference>
<dbReference type="RefSeq" id="WP_395509885.1">
    <property type="nucleotide sequence ID" value="NZ_JBBDHD010000026.1"/>
</dbReference>
<name>A0ABW7PCD8_9ACTN</name>
<dbReference type="PROSITE" id="PS51782">
    <property type="entry name" value="LYSM"/>
    <property type="match status" value="1"/>
</dbReference>
<evidence type="ECO:0000259" key="3">
    <source>
        <dbReference type="PROSITE" id="PS51782"/>
    </source>
</evidence>
<evidence type="ECO:0000313" key="5">
    <source>
        <dbReference type="Proteomes" id="UP001610631"/>
    </source>
</evidence>
<accession>A0ABW7PCD8</accession>
<organism evidence="4 5">
    <name type="scientific">Streptomyces racemochromogenes</name>
    <dbReference type="NCBI Taxonomy" id="67353"/>
    <lineage>
        <taxon>Bacteria</taxon>
        <taxon>Bacillati</taxon>
        <taxon>Actinomycetota</taxon>
        <taxon>Actinomycetes</taxon>
        <taxon>Kitasatosporales</taxon>
        <taxon>Streptomycetaceae</taxon>
        <taxon>Streptomyces</taxon>
    </lineage>
</organism>
<dbReference type="EMBL" id="JBBDHD010000026">
    <property type="protein sequence ID" value="MFH7596044.1"/>
    <property type="molecule type" value="Genomic_DNA"/>
</dbReference>
<dbReference type="InterPro" id="IPR036779">
    <property type="entry name" value="LysM_dom_sf"/>
</dbReference>
<keyword evidence="2" id="KW-1133">Transmembrane helix</keyword>
<evidence type="ECO:0000256" key="1">
    <source>
        <dbReference type="SAM" id="MobiDB-lite"/>
    </source>
</evidence>
<dbReference type="Pfam" id="PF01476">
    <property type="entry name" value="LysM"/>
    <property type="match status" value="1"/>
</dbReference>
<feature type="region of interest" description="Disordered" evidence="1">
    <location>
        <begin position="36"/>
        <end position="115"/>
    </location>
</feature>
<evidence type="ECO:0000256" key="2">
    <source>
        <dbReference type="SAM" id="Phobius"/>
    </source>
</evidence>
<sequence>MGFGNGPLIAVGVMAGGAALFAGWSLTQLATSDGGFSRTLRGNHAPAEVPGNSDEKYAGGSSAQQPSEGATGKQDESGASPASRPGRGGEDEPNGSNTPAQPAPKSKPDTVAPSDTLAAISEATGVPISILIEANKIPDPDFIDAWASLLLPPA</sequence>
<keyword evidence="5" id="KW-1185">Reference proteome</keyword>
<keyword evidence="2" id="KW-0472">Membrane</keyword>
<protein>
    <submittedName>
        <fullName evidence="4">LysM domain-containing protein</fullName>
    </submittedName>
</protein>
<comment type="caution">
    <text evidence="4">The sequence shown here is derived from an EMBL/GenBank/DDBJ whole genome shotgun (WGS) entry which is preliminary data.</text>
</comment>
<keyword evidence="2" id="KW-0812">Transmembrane</keyword>
<reference evidence="4 5" key="1">
    <citation type="submission" date="2024-03" db="EMBL/GenBank/DDBJ databases">
        <title>Whole genome sequencing of Streptomyces racemochromogenes, to identify antimicrobial biosynthetic gene clusters.</title>
        <authorList>
            <person name="Suryawanshi P."/>
            <person name="Krishnaraj P.U."/>
            <person name="Arun Y.P."/>
            <person name="Suryawanshi M.P."/>
            <person name="Rakshit O."/>
        </authorList>
    </citation>
    <scope>NUCLEOTIDE SEQUENCE [LARGE SCALE GENOMIC DNA]</scope>
    <source>
        <strain evidence="4 5">AUDT626</strain>
    </source>
</reference>
<dbReference type="InterPro" id="IPR018392">
    <property type="entry name" value="LysM"/>
</dbReference>
<dbReference type="Proteomes" id="UP001610631">
    <property type="component" value="Unassembled WGS sequence"/>
</dbReference>
<feature type="transmembrane region" description="Helical" evidence="2">
    <location>
        <begin position="6"/>
        <end position="26"/>
    </location>
</feature>
<feature type="domain" description="LysM" evidence="3">
    <location>
        <begin position="107"/>
        <end position="151"/>
    </location>
</feature>
<proteinExistence type="predicted"/>
<gene>
    <name evidence="4" type="ORF">WDV06_13200</name>
</gene>